<dbReference type="Pfam" id="PF01176">
    <property type="entry name" value="eIF-1a"/>
    <property type="match status" value="1"/>
</dbReference>
<evidence type="ECO:0000256" key="3">
    <source>
        <dbReference type="PROSITE-ProRule" id="PRU00181"/>
    </source>
</evidence>
<protein>
    <submittedName>
        <fullName evidence="6">Nucleic acid-binding protein</fullName>
    </submittedName>
</protein>
<dbReference type="SUPFAM" id="SSF50249">
    <property type="entry name" value="Nucleic acid-binding proteins"/>
    <property type="match status" value="1"/>
</dbReference>
<reference evidence="6" key="1">
    <citation type="journal article" date="2020" name="Stud. Mycol.">
        <title>101 Dothideomycetes genomes: a test case for predicting lifestyles and emergence of pathogens.</title>
        <authorList>
            <person name="Haridas S."/>
            <person name="Albert R."/>
            <person name="Binder M."/>
            <person name="Bloem J."/>
            <person name="Labutti K."/>
            <person name="Salamov A."/>
            <person name="Andreopoulos B."/>
            <person name="Baker S."/>
            <person name="Barry K."/>
            <person name="Bills G."/>
            <person name="Bluhm B."/>
            <person name="Cannon C."/>
            <person name="Castanera R."/>
            <person name="Culley D."/>
            <person name="Daum C."/>
            <person name="Ezra D."/>
            <person name="Gonzalez J."/>
            <person name="Henrissat B."/>
            <person name="Kuo A."/>
            <person name="Liang C."/>
            <person name="Lipzen A."/>
            <person name="Lutzoni F."/>
            <person name="Magnuson J."/>
            <person name="Mondo S."/>
            <person name="Nolan M."/>
            <person name="Ohm R."/>
            <person name="Pangilinan J."/>
            <person name="Park H.-J."/>
            <person name="Ramirez L."/>
            <person name="Alfaro M."/>
            <person name="Sun H."/>
            <person name="Tritt A."/>
            <person name="Yoshinaga Y."/>
            <person name="Zwiers L.-H."/>
            <person name="Turgeon B."/>
            <person name="Goodwin S."/>
            <person name="Spatafora J."/>
            <person name="Crous P."/>
            <person name="Grigoriev I."/>
        </authorList>
    </citation>
    <scope>NUCLEOTIDE SEQUENCE</scope>
    <source>
        <strain evidence="6">CBS 207.26</strain>
    </source>
</reference>
<dbReference type="InterPro" id="IPR039294">
    <property type="entry name" value="EIF1AD"/>
</dbReference>
<keyword evidence="2" id="KW-0694">RNA-binding</keyword>
<gene>
    <name evidence="6" type="ORF">K469DRAFT_730325</name>
</gene>
<evidence type="ECO:0000256" key="4">
    <source>
        <dbReference type="SAM" id="MobiDB-lite"/>
    </source>
</evidence>
<keyword evidence="7" id="KW-1185">Reference proteome</keyword>
<dbReference type="InterPro" id="IPR001253">
    <property type="entry name" value="TIF_eIF-1A"/>
</dbReference>
<dbReference type="PANTHER" id="PTHR21641">
    <property type="entry name" value="TRANSLATION INITIATION FACTOR-RELATED"/>
    <property type="match status" value="1"/>
</dbReference>
<dbReference type="InterPro" id="IPR006196">
    <property type="entry name" value="RNA-binding_domain_S1_IF1"/>
</dbReference>
<feature type="region of interest" description="Disordered" evidence="4">
    <location>
        <begin position="115"/>
        <end position="137"/>
    </location>
</feature>
<organism evidence="6 7">
    <name type="scientific">Zopfia rhizophila CBS 207.26</name>
    <dbReference type="NCBI Taxonomy" id="1314779"/>
    <lineage>
        <taxon>Eukaryota</taxon>
        <taxon>Fungi</taxon>
        <taxon>Dikarya</taxon>
        <taxon>Ascomycota</taxon>
        <taxon>Pezizomycotina</taxon>
        <taxon>Dothideomycetes</taxon>
        <taxon>Dothideomycetes incertae sedis</taxon>
        <taxon>Zopfiaceae</taxon>
        <taxon>Zopfia</taxon>
    </lineage>
</organism>
<sequence length="137" mass="15633">MPRPKRNLLATVEETLTPPNALTESQLIARVTKAAGNNLYNAELTSGKAVLVELEAKFRSTIWIKKGSYVLVDTNTLAERDNKIYGEVVNVVRDEKEWRKMNYWPAEFAKKSTYLEENDEEESRVGKLPPTDSDEEE</sequence>
<dbReference type="EMBL" id="ML994660">
    <property type="protein sequence ID" value="KAF2180047.1"/>
    <property type="molecule type" value="Genomic_DNA"/>
</dbReference>
<dbReference type="Gene3D" id="2.40.50.140">
    <property type="entry name" value="Nucleic acid-binding proteins"/>
    <property type="match status" value="1"/>
</dbReference>
<dbReference type="GO" id="GO:0003743">
    <property type="term" value="F:translation initiation factor activity"/>
    <property type="evidence" value="ECO:0007669"/>
    <property type="project" value="UniProtKB-UniRule"/>
</dbReference>
<dbReference type="GO" id="GO:0005634">
    <property type="term" value="C:nucleus"/>
    <property type="evidence" value="ECO:0007669"/>
    <property type="project" value="TreeGrafter"/>
</dbReference>
<evidence type="ECO:0000259" key="5">
    <source>
        <dbReference type="PROSITE" id="PS50832"/>
    </source>
</evidence>
<keyword evidence="3" id="KW-0648">Protein biosynthesis</keyword>
<dbReference type="PROSITE" id="PS50832">
    <property type="entry name" value="S1_IF1_TYPE"/>
    <property type="match status" value="1"/>
</dbReference>
<proteinExistence type="inferred from homology"/>
<evidence type="ECO:0000313" key="7">
    <source>
        <dbReference type="Proteomes" id="UP000800200"/>
    </source>
</evidence>
<dbReference type="OrthoDB" id="1738325at2759"/>
<name>A0A6A6DKJ8_9PEZI</name>
<accession>A0A6A6DKJ8</accession>
<dbReference type="AlphaFoldDB" id="A0A6A6DKJ8"/>
<evidence type="ECO:0000313" key="6">
    <source>
        <dbReference type="EMBL" id="KAF2180047.1"/>
    </source>
</evidence>
<dbReference type="GO" id="GO:0003723">
    <property type="term" value="F:RNA binding"/>
    <property type="evidence" value="ECO:0007669"/>
    <property type="project" value="UniProtKB-KW"/>
</dbReference>
<keyword evidence="3" id="KW-0396">Initiation factor</keyword>
<dbReference type="SMART" id="SM00652">
    <property type="entry name" value="eIF1a"/>
    <property type="match status" value="1"/>
</dbReference>
<dbReference type="InterPro" id="IPR012340">
    <property type="entry name" value="NA-bd_OB-fold"/>
</dbReference>
<feature type="domain" description="S1-like" evidence="5">
    <location>
        <begin position="24"/>
        <end position="83"/>
    </location>
</feature>
<dbReference type="Proteomes" id="UP000800200">
    <property type="component" value="Unassembled WGS sequence"/>
</dbReference>
<evidence type="ECO:0000256" key="2">
    <source>
        <dbReference type="ARBA" id="ARBA00022884"/>
    </source>
</evidence>
<dbReference type="PANTHER" id="PTHR21641:SF0">
    <property type="entry name" value="RNA-BINDING PROTEIN EIF1AD-RELATED"/>
    <property type="match status" value="1"/>
</dbReference>
<evidence type="ECO:0000256" key="1">
    <source>
        <dbReference type="ARBA" id="ARBA00007340"/>
    </source>
</evidence>
<comment type="similarity">
    <text evidence="1">Belongs to the EIF1AD family.</text>
</comment>